<evidence type="ECO:0000313" key="9">
    <source>
        <dbReference type="Proteomes" id="UP000184212"/>
    </source>
</evidence>
<proteinExistence type="inferred from homology"/>
<evidence type="ECO:0000256" key="2">
    <source>
        <dbReference type="ARBA" id="ARBA00007401"/>
    </source>
</evidence>
<dbReference type="RefSeq" id="WP_084138382.1">
    <property type="nucleotide sequence ID" value="NZ_FQWQ01000004.1"/>
</dbReference>
<dbReference type="EMBL" id="FQWQ01000004">
    <property type="protein sequence ID" value="SHH72273.1"/>
    <property type="molecule type" value="Genomic_DNA"/>
</dbReference>
<dbReference type="PANTHER" id="PTHR46323">
    <property type="entry name" value="BETA-GALACTOSIDASE"/>
    <property type="match status" value="1"/>
</dbReference>
<reference evidence="8 9" key="1">
    <citation type="submission" date="2016-11" db="EMBL/GenBank/DDBJ databases">
        <authorList>
            <person name="Jaros S."/>
            <person name="Januszkiewicz K."/>
            <person name="Wedrychowicz H."/>
        </authorList>
    </citation>
    <scope>NUCLEOTIDE SEQUENCE [LARGE SCALE GENOMIC DNA]</scope>
    <source>
        <strain evidence="8 9">DSM 24574</strain>
    </source>
</reference>
<protein>
    <recommendedName>
        <fullName evidence="3">beta-galactosidase</fullName>
        <ecNumber evidence="3">3.2.1.23</ecNumber>
    </recommendedName>
</protein>
<dbReference type="SUPFAM" id="SSF49785">
    <property type="entry name" value="Galactose-binding domain-like"/>
    <property type="match status" value="1"/>
</dbReference>
<dbReference type="Pfam" id="PF02837">
    <property type="entry name" value="Glyco_hydro_2_N"/>
    <property type="match status" value="1"/>
</dbReference>
<feature type="chain" id="PRO_5012906457" description="beta-galactosidase" evidence="6">
    <location>
        <begin position="27"/>
        <end position="291"/>
    </location>
</feature>
<evidence type="ECO:0000256" key="6">
    <source>
        <dbReference type="SAM" id="SignalP"/>
    </source>
</evidence>
<comment type="similarity">
    <text evidence="2">Belongs to the glycosyl hydrolase 2 family.</text>
</comment>
<name>A0A1M5VBH2_9BACT</name>
<dbReference type="AlphaFoldDB" id="A0A1M5VBH2"/>
<dbReference type="GO" id="GO:0004565">
    <property type="term" value="F:beta-galactosidase activity"/>
    <property type="evidence" value="ECO:0007669"/>
    <property type="project" value="UniProtKB-EC"/>
</dbReference>
<dbReference type="EC" id="3.2.1.23" evidence="3"/>
<sequence>MTKFYVRVAQIILCTICFASFSPAFAQRDPWQDHTVFRINKEEPHATFFSYDNVAQAVGDEKEKSSWYQSLNGLWKFNFAKRPADRPEGFYKEAFDVTAWDNIKVPANWEVEGYDHPIYLDEKYPFDTHWPDAPQDYNPVGSYRRTFELRDAWQGREVFLHLGAVNSAVYVWINGMQVGYSEDSKTPAEFDITRYLKTGTNTVALQVFRWSDGSYLEAQDMLKVSGIERDVYLYATPKIKVSDFFVKAGLDEAYQHGKLLLNMQLRNLTTKTFKGVVEVSLLDDKDNLKTV</sequence>
<evidence type="ECO:0000256" key="1">
    <source>
        <dbReference type="ARBA" id="ARBA00001412"/>
    </source>
</evidence>
<dbReference type="InterPro" id="IPR008979">
    <property type="entry name" value="Galactose-bd-like_sf"/>
</dbReference>
<evidence type="ECO:0000256" key="3">
    <source>
        <dbReference type="ARBA" id="ARBA00012756"/>
    </source>
</evidence>
<organism evidence="8 9">
    <name type="scientific">Chryseolinea serpens</name>
    <dbReference type="NCBI Taxonomy" id="947013"/>
    <lineage>
        <taxon>Bacteria</taxon>
        <taxon>Pseudomonadati</taxon>
        <taxon>Bacteroidota</taxon>
        <taxon>Cytophagia</taxon>
        <taxon>Cytophagales</taxon>
        <taxon>Fulvivirgaceae</taxon>
        <taxon>Chryseolinea</taxon>
    </lineage>
</organism>
<dbReference type="Proteomes" id="UP000184212">
    <property type="component" value="Unassembled WGS sequence"/>
</dbReference>
<evidence type="ECO:0000256" key="4">
    <source>
        <dbReference type="ARBA" id="ARBA00022801"/>
    </source>
</evidence>
<accession>A0A1M5VBH2</accession>
<dbReference type="STRING" id="947013.SAMN04488109_4963"/>
<dbReference type="InterPro" id="IPR050347">
    <property type="entry name" value="Bact_Beta-galactosidase"/>
</dbReference>
<dbReference type="OrthoDB" id="857501at2"/>
<dbReference type="Gene3D" id="2.60.120.260">
    <property type="entry name" value="Galactose-binding domain-like"/>
    <property type="match status" value="1"/>
</dbReference>
<keyword evidence="4 8" id="KW-0378">Hydrolase</keyword>
<dbReference type="GO" id="GO:0005990">
    <property type="term" value="P:lactose catabolic process"/>
    <property type="evidence" value="ECO:0007669"/>
    <property type="project" value="TreeGrafter"/>
</dbReference>
<evidence type="ECO:0000259" key="7">
    <source>
        <dbReference type="Pfam" id="PF02837"/>
    </source>
</evidence>
<keyword evidence="5" id="KW-0326">Glycosidase</keyword>
<keyword evidence="6" id="KW-0732">Signal</keyword>
<keyword evidence="9" id="KW-1185">Reference proteome</keyword>
<feature type="signal peptide" evidence="6">
    <location>
        <begin position="1"/>
        <end position="26"/>
    </location>
</feature>
<evidence type="ECO:0000256" key="5">
    <source>
        <dbReference type="ARBA" id="ARBA00023295"/>
    </source>
</evidence>
<comment type="catalytic activity">
    <reaction evidence="1">
        <text>Hydrolysis of terminal non-reducing beta-D-galactose residues in beta-D-galactosides.</text>
        <dbReference type="EC" id="3.2.1.23"/>
    </reaction>
</comment>
<dbReference type="PANTHER" id="PTHR46323:SF2">
    <property type="entry name" value="BETA-GALACTOSIDASE"/>
    <property type="match status" value="1"/>
</dbReference>
<gene>
    <name evidence="8" type="ORF">SAMN04488109_4963</name>
</gene>
<dbReference type="InterPro" id="IPR006104">
    <property type="entry name" value="Glyco_hydro_2_N"/>
</dbReference>
<feature type="domain" description="Glycosyl hydrolases family 2 sugar binding" evidence="7">
    <location>
        <begin position="69"/>
        <end position="237"/>
    </location>
</feature>
<dbReference type="GO" id="GO:0009341">
    <property type="term" value="C:beta-galactosidase complex"/>
    <property type="evidence" value="ECO:0007669"/>
    <property type="project" value="TreeGrafter"/>
</dbReference>
<evidence type="ECO:0000313" key="8">
    <source>
        <dbReference type="EMBL" id="SHH72273.1"/>
    </source>
</evidence>